<keyword evidence="12" id="KW-1185">Reference proteome</keyword>
<protein>
    <recommendedName>
        <fullName evidence="2 6">Superoxide dismutase</fullName>
        <ecNumber evidence="2 6">1.15.1.1</ecNumber>
    </recommendedName>
</protein>
<evidence type="ECO:0000256" key="4">
    <source>
        <dbReference type="ARBA" id="ARBA00023002"/>
    </source>
</evidence>
<dbReference type="InterPro" id="IPR001189">
    <property type="entry name" value="Mn/Fe_SOD"/>
</dbReference>
<dbReference type="Gene3D" id="1.10.287.990">
    <property type="entry name" value="Fe,Mn superoxide dismutase (SOD) domain"/>
    <property type="match status" value="1"/>
</dbReference>
<dbReference type="InterPro" id="IPR036324">
    <property type="entry name" value="Mn/Fe_SOD_N_sf"/>
</dbReference>
<dbReference type="PANTHER" id="PTHR11404">
    <property type="entry name" value="SUPEROXIDE DISMUTASE 2"/>
    <property type="match status" value="1"/>
</dbReference>
<dbReference type="Pfam" id="PF02777">
    <property type="entry name" value="Sod_Fe_C"/>
    <property type="match status" value="1"/>
</dbReference>
<dbReference type="GO" id="GO:0004784">
    <property type="term" value="F:superoxide dismutase activity"/>
    <property type="evidence" value="ECO:0007669"/>
    <property type="project" value="UniProtKB-EC"/>
</dbReference>
<accession>A0A544Z314</accession>
<dbReference type="Proteomes" id="UP000316541">
    <property type="component" value="Unassembled WGS sequence"/>
</dbReference>
<dbReference type="AlphaFoldDB" id="A0A544Z314"/>
<feature type="domain" description="Manganese/iron superoxide dismutase N-terminal" evidence="7">
    <location>
        <begin position="3"/>
        <end position="84"/>
    </location>
</feature>
<sequence>MGQYALPDLPYDYAALEPAITGEILELHHAKHHAAYVKGANDTLDRLAEARDKGDFSGLVGLEKTYAFNLSGHVLHTIFWQNLSPDGGDRPDGALRDAIDEHFGSFEAFQKQLTTATSTVQGSGWGVLAWEPLSRRLVVEQVYDHHGNVGMNTTPLLVFDAWEHAYYLQYRNVRPDYVEKLWSLVNWTDVTSRFEAARGVA</sequence>
<reference evidence="9 11" key="1">
    <citation type="submission" date="2019-07" db="EMBL/GenBank/DDBJ databases">
        <title>Microbispora hainanensis DSM 45428.</title>
        <authorList>
            <person name="Thawai C."/>
        </authorList>
    </citation>
    <scope>NUCLEOTIDE SEQUENCE [LARGE SCALE GENOMIC DNA]</scope>
    <source>
        <strain evidence="9 11">DSM 45428</strain>
    </source>
</reference>
<dbReference type="Gene3D" id="3.55.40.20">
    <property type="entry name" value="Iron/manganese superoxide dismutase, C-terminal domain"/>
    <property type="match status" value="1"/>
</dbReference>
<dbReference type="FunFam" id="1.10.287.990:FF:000001">
    <property type="entry name" value="Superoxide dismutase"/>
    <property type="match status" value="1"/>
</dbReference>
<evidence type="ECO:0000256" key="2">
    <source>
        <dbReference type="ARBA" id="ARBA00012682"/>
    </source>
</evidence>
<evidence type="ECO:0000256" key="3">
    <source>
        <dbReference type="ARBA" id="ARBA00022723"/>
    </source>
</evidence>
<dbReference type="PANTHER" id="PTHR11404:SF6">
    <property type="entry name" value="SUPEROXIDE DISMUTASE [MN], MITOCHONDRIAL"/>
    <property type="match status" value="1"/>
</dbReference>
<dbReference type="Proteomes" id="UP001432011">
    <property type="component" value="Chromosome"/>
</dbReference>
<dbReference type="InterPro" id="IPR050265">
    <property type="entry name" value="Fe/Mn_Superoxide_Dismutase"/>
</dbReference>
<evidence type="ECO:0000313" key="12">
    <source>
        <dbReference type="Proteomes" id="UP001432011"/>
    </source>
</evidence>
<feature type="binding site" evidence="5">
    <location>
        <position position="76"/>
    </location>
    <ligand>
        <name>Mn(2+)</name>
        <dbReference type="ChEBI" id="CHEBI:29035"/>
    </ligand>
</feature>
<evidence type="ECO:0000313" key="11">
    <source>
        <dbReference type="Proteomes" id="UP000316541"/>
    </source>
</evidence>
<dbReference type="PRINTS" id="PR01703">
    <property type="entry name" value="MNSODISMTASE"/>
</dbReference>
<feature type="binding site" evidence="5">
    <location>
        <position position="28"/>
    </location>
    <ligand>
        <name>Mn(2+)</name>
        <dbReference type="ChEBI" id="CHEBI:29035"/>
    </ligand>
</feature>
<evidence type="ECO:0000313" key="10">
    <source>
        <dbReference type="EMBL" id="WUP76102.1"/>
    </source>
</evidence>
<dbReference type="EMBL" id="VIRM01000005">
    <property type="protein sequence ID" value="TQS23012.1"/>
    <property type="molecule type" value="Genomic_DNA"/>
</dbReference>
<dbReference type="PIRSF" id="PIRSF000349">
    <property type="entry name" value="SODismutase"/>
    <property type="match status" value="1"/>
</dbReference>
<dbReference type="EMBL" id="CP108085">
    <property type="protein sequence ID" value="WUP76102.1"/>
    <property type="molecule type" value="Genomic_DNA"/>
</dbReference>
<dbReference type="InterPro" id="IPR036314">
    <property type="entry name" value="SOD_C_sf"/>
</dbReference>
<dbReference type="GO" id="GO:0046872">
    <property type="term" value="F:metal ion binding"/>
    <property type="evidence" value="ECO:0007669"/>
    <property type="project" value="UniProtKB-KW"/>
</dbReference>
<dbReference type="PROSITE" id="PS00088">
    <property type="entry name" value="SOD_MN"/>
    <property type="match status" value="1"/>
</dbReference>
<feature type="binding site" evidence="5">
    <location>
        <position position="160"/>
    </location>
    <ligand>
        <name>Mn(2+)</name>
        <dbReference type="ChEBI" id="CHEBI:29035"/>
    </ligand>
</feature>
<dbReference type="RefSeq" id="WP_142617307.1">
    <property type="nucleotide sequence ID" value="NZ_CP108085.1"/>
</dbReference>
<dbReference type="InterPro" id="IPR019832">
    <property type="entry name" value="Mn/Fe_SOD_C"/>
</dbReference>
<evidence type="ECO:0000256" key="1">
    <source>
        <dbReference type="ARBA" id="ARBA00008714"/>
    </source>
</evidence>
<dbReference type="SUPFAM" id="SSF54719">
    <property type="entry name" value="Fe,Mn superoxide dismutase (SOD), C-terminal domain"/>
    <property type="match status" value="1"/>
</dbReference>
<organism evidence="9 11">
    <name type="scientific">Microbispora hainanensis</name>
    <dbReference type="NCBI Taxonomy" id="568844"/>
    <lineage>
        <taxon>Bacteria</taxon>
        <taxon>Bacillati</taxon>
        <taxon>Actinomycetota</taxon>
        <taxon>Actinomycetes</taxon>
        <taxon>Streptosporangiales</taxon>
        <taxon>Streptosporangiaceae</taxon>
        <taxon>Microbispora</taxon>
    </lineage>
</organism>
<comment type="function">
    <text evidence="6">Destroys radicals which are normally produced within the cells and which are toxic to biological systems.</text>
</comment>
<evidence type="ECO:0000313" key="9">
    <source>
        <dbReference type="EMBL" id="TQS23012.1"/>
    </source>
</evidence>
<evidence type="ECO:0000259" key="7">
    <source>
        <dbReference type="Pfam" id="PF00081"/>
    </source>
</evidence>
<evidence type="ECO:0000259" key="8">
    <source>
        <dbReference type="Pfam" id="PF02777"/>
    </source>
</evidence>
<dbReference type="EC" id="1.15.1.1" evidence="2 6"/>
<comment type="catalytic activity">
    <reaction evidence="6">
        <text>2 superoxide + 2 H(+) = H2O2 + O2</text>
        <dbReference type="Rhea" id="RHEA:20696"/>
        <dbReference type="ChEBI" id="CHEBI:15378"/>
        <dbReference type="ChEBI" id="CHEBI:15379"/>
        <dbReference type="ChEBI" id="CHEBI:16240"/>
        <dbReference type="ChEBI" id="CHEBI:18421"/>
        <dbReference type="EC" id="1.15.1.1"/>
    </reaction>
</comment>
<evidence type="ECO:0000256" key="6">
    <source>
        <dbReference type="RuleBase" id="RU000414"/>
    </source>
</evidence>
<feature type="binding site" evidence="5">
    <location>
        <position position="164"/>
    </location>
    <ligand>
        <name>Mn(2+)</name>
        <dbReference type="ChEBI" id="CHEBI:29035"/>
    </ligand>
</feature>
<gene>
    <name evidence="9" type="ORF">FLX08_06680</name>
    <name evidence="10" type="ORF">OG913_03510</name>
</gene>
<keyword evidence="4 6" id="KW-0560">Oxidoreductase</keyword>
<name>A0A544Z314_9ACTN</name>
<comment type="similarity">
    <text evidence="1 6">Belongs to the iron/manganese superoxide dismutase family.</text>
</comment>
<reference evidence="10" key="2">
    <citation type="submission" date="2022-10" db="EMBL/GenBank/DDBJ databases">
        <title>The complete genomes of actinobacterial strains from the NBC collection.</title>
        <authorList>
            <person name="Joergensen T.S."/>
            <person name="Alvarez Arevalo M."/>
            <person name="Sterndorff E.B."/>
            <person name="Faurdal D."/>
            <person name="Vuksanovic O."/>
            <person name="Mourched A.-S."/>
            <person name="Charusanti P."/>
            <person name="Shaw S."/>
            <person name="Blin K."/>
            <person name="Weber T."/>
        </authorList>
    </citation>
    <scope>NUCLEOTIDE SEQUENCE</scope>
    <source>
        <strain evidence="10">NBC_00254</strain>
    </source>
</reference>
<keyword evidence="3 5" id="KW-0479">Metal-binding</keyword>
<dbReference type="InterPro" id="IPR019833">
    <property type="entry name" value="Mn/Fe_SOD_BS"/>
</dbReference>
<dbReference type="SUPFAM" id="SSF46609">
    <property type="entry name" value="Fe,Mn superoxide dismutase (SOD), N-terminal domain"/>
    <property type="match status" value="1"/>
</dbReference>
<dbReference type="GeneID" id="97499557"/>
<proteinExistence type="inferred from homology"/>
<dbReference type="FunFam" id="3.55.40.20:FF:000004">
    <property type="entry name" value="Superoxide dismutase [Fe]"/>
    <property type="match status" value="1"/>
</dbReference>
<dbReference type="Pfam" id="PF00081">
    <property type="entry name" value="Sod_Fe_N"/>
    <property type="match status" value="1"/>
</dbReference>
<feature type="domain" description="Manganese/iron superoxide dismutase C-terminal" evidence="8">
    <location>
        <begin position="91"/>
        <end position="193"/>
    </location>
</feature>
<dbReference type="InterPro" id="IPR019831">
    <property type="entry name" value="Mn/Fe_SOD_N"/>
</dbReference>
<evidence type="ECO:0000256" key="5">
    <source>
        <dbReference type="PIRSR" id="PIRSR000349-1"/>
    </source>
</evidence>